<evidence type="ECO:0000313" key="3">
    <source>
        <dbReference type="Proteomes" id="UP000823862"/>
    </source>
</evidence>
<reference evidence="2" key="2">
    <citation type="submission" date="2021-04" db="EMBL/GenBank/DDBJ databases">
        <authorList>
            <person name="Gilroy R."/>
        </authorList>
    </citation>
    <scope>NUCLEOTIDE SEQUENCE</scope>
    <source>
        <strain evidence="2">ChiHjej12B11-9795</strain>
    </source>
</reference>
<reference evidence="2" key="1">
    <citation type="journal article" date="2021" name="PeerJ">
        <title>Extensive microbial diversity within the chicken gut microbiome revealed by metagenomics and culture.</title>
        <authorList>
            <person name="Gilroy R."/>
            <person name="Ravi A."/>
            <person name="Getino M."/>
            <person name="Pursley I."/>
            <person name="Horton D.L."/>
            <person name="Alikhan N.F."/>
            <person name="Baker D."/>
            <person name="Gharbi K."/>
            <person name="Hall N."/>
            <person name="Watson M."/>
            <person name="Adriaenssens E.M."/>
            <person name="Foster-Nyarko E."/>
            <person name="Jarju S."/>
            <person name="Secka A."/>
            <person name="Antonio M."/>
            <person name="Oren A."/>
            <person name="Chaudhuri R.R."/>
            <person name="La Ragione R."/>
            <person name="Hildebrand F."/>
            <person name="Pallen M.J."/>
        </authorList>
    </citation>
    <scope>NUCLEOTIDE SEQUENCE</scope>
    <source>
        <strain evidence="2">ChiHjej12B11-9795</strain>
    </source>
</reference>
<proteinExistence type="predicted"/>
<dbReference type="InterPro" id="IPR008969">
    <property type="entry name" value="CarboxyPept-like_regulatory"/>
</dbReference>
<name>A0A9D2HZW5_9BACE</name>
<dbReference type="AlphaFoldDB" id="A0A9D2HZW5"/>
<dbReference type="EMBL" id="DWZI01000064">
    <property type="protein sequence ID" value="HJA86947.1"/>
    <property type="molecule type" value="Genomic_DNA"/>
</dbReference>
<feature type="domain" description="Outer membrane protein beta-barrel" evidence="1">
    <location>
        <begin position="118"/>
        <end position="279"/>
    </location>
</feature>
<evidence type="ECO:0000259" key="1">
    <source>
        <dbReference type="Pfam" id="PF13568"/>
    </source>
</evidence>
<protein>
    <submittedName>
        <fullName evidence="2">Outer membrane beta-barrel protein</fullName>
    </submittedName>
</protein>
<dbReference type="InterPro" id="IPR025665">
    <property type="entry name" value="Beta-barrel_OMP_2"/>
</dbReference>
<dbReference type="Pfam" id="PF13620">
    <property type="entry name" value="CarboxypepD_reg"/>
    <property type="match status" value="1"/>
</dbReference>
<organism evidence="2 3">
    <name type="scientific">Candidatus Bacteroides avicola</name>
    <dbReference type="NCBI Taxonomy" id="2838468"/>
    <lineage>
        <taxon>Bacteria</taxon>
        <taxon>Pseudomonadati</taxon>
        <taxon>Bacteroidota</taxon>
        <taxon>Bacteroidia</taxon>
        <taxon>Bacteroidales</taxon>
        <taxon>Bacteroidaceae</taxon>
        <taxon>Bacteroides</taxon>
    </lineage>
</organism>
<dbReference type="Gene3D" id="2.60.40.1120">
    <property type="entry name" value="Carboxypeptidase-like, regulatory domain"/>
    <property type="match status" value="1"/>
</dbReference>
<dbReference type="Pfam" id="PF13568">
    <property type="entry name" value="OMP_b-brl_2"/>
    <property type="match status" value="1"/>
</dbReference>
<dbReference type="SUPFAM" id="SSF49464">
    <property type="entry name" value="Carboxypeptidase regulatory domain-like"/>
    <property type="match status" value="1"/>
</dbReference>
<sequence length="309" mass="34649">MLCLAAWLGTASLTAQEVVADTVATGMEEGVLTHDIKGVVTDKDGQPVVGALVTLRDYEDKPRLFKKYEEYGISAITDVDGKFFLEDVPVTAKYIVVESVGMGTEVREINKPLSVDTKRKKLTFVVQAGVSMSRYTVNGGSFKTGYEVGVGLEVRTSKHWAFRPMIQLAQRGTVYEQNQDGMSYRETWNPNFLDLSLYFVNRQKLAHKTNLVFSFGPVIAYGFSGKVKTDYNGQQEEMDVFDNKVFYDGYDYYSLLHPLSFGVAYSLGVEYKQLTVGVWGKNMAIGNDYNGFDSPEHCWALTFGAIYRF</sequence>
<accession>A0A9D2HZW5</accession>
<gene>
    <name evidence="2" type="ORF">H9950_12310</name>
</gene>
<dbReference type="Proteomes" id="UP000823862">
    <property type="component" value="Unassembled WGS sequence"/>
</dbReference>
<evidence type="ECO:0000313" key="2">
    <source>
        <dbReference type="EMBL" id="HJA86947.1"/>
    </source>
</evidence>
<comment type="caution">
    <text evidence="2">The sequence shown here is derived from an EMBL/GenBank/DDBJ whole genome shotgun (WGS) entry which is preliminary data.</text>
</comment>